<dbReference type="InterPro" id="IPR001387">
    <property type="entry name" value="Cro/C1-type_HTH"/>
</dbReference>
<dbReference type="PROSITE" id="PS50943">
    <property type="entry name" value="HTH_CROC1"/>
    <property type="match status" value="1"/>
</dbReference>
<dbReference type="EMBL" id="AP024849">
    <property type="protein sequence ID" value="BCZ46157.1"/>
    <property type="molecule type" value="Genomic_DNA"/>
</dbReference>
<sequence length="117" mass="13326">MLIENIKRLMTINRITSKELSEMVGVTPTHISYILNNKRDPSVELLTKIANALGVTIEEIFGEKNSKTINNSSKNISHDEMQKRIDTVSAHLEDKNLTPQKLELLNKFIDALFAEEF</sequence>
<protein>
    <recommendedName>
        <fullName evidence="2">HTH cro/C1-type domain-containing protein</fullName>
    </recommendedName>
</protein>
<dbReference type="Proteomes" id="UP000824633">
    <property type="component" value="Chromosome"/>
</dbReference>
<evidence type="ECO:0000313" key="3">
    <source>
        <dbReference type="EMBL" id="BCZ46157.1"/>
    </source>
</evidence>
<feature type="domain" description="HTH cro/C1-type" evidence="2">
    <location>
        <begin position="6"/>
        <end position="60"/>
    </location>
</feature>
<evidence type="ECO:0000259" key="2">
    <source>
        <dbReference type="PROSITE" id="PS50943"/>
    </source>
</evidence>
<evidence type="ECO:0000313" key="4">
    <source>
        <dbReference type="Proteomes" id="UP000824633"/>
    </source>
</evidence>
<dbReference type="SMART" id="SM00530">
    <property type="entry name" value="HTH_XRE"/>
    <property type="match status" value="1"/>
</dbReference>
<dbReference type="SUPFAM" id="SSF47413">
    <property type="entry name" value="lambda repressor-like DNA-binding domains"/>
    <property type="match status" value="1"/>
</dbReference>
<keyword evidence="4" id="KW-1185">Reference proteome</keyword>
<dbReference type="CDD" id="cd00093">
    <property type="entry name" value="HTH_XRE"/>
    <property type="match status" value="1"/>
</dbReference>
<dbReference type="PANTHER" id="PTHR46797:SF1">
    <property type="entry name" value="METHYLPHOSPHONATE SYNTHASE"/>
    <property type="match status" value="1"/>
</dbReference>
<dbReference type="PANTHER" id="PTHR46797">
    <property type="entry name" value="HTH-TYPE TRANSCRIPTIONAL REGULATOR"/>
    <property type="match status" value="1"/>
</dbReference>
<dbReference type="InterPro" id="IPR010982">
    <property type="entry name" value="Lambda_DNA-bd_dom_sf"/>
</dbReference>
<dbReference type="Pfam" id="PF01381">
    <property type="entry name" value="HTH_3"/>
    <property type="match status" value="1"/>
</dbReference>
<dbReference type="InterPro" id="IPR050807">
    <property type="entry name" value="TransReg_Diox_bact_type"/>
</dbReference>
<accession>A0ABN6J090</accession>
<dbReference type="Gene3D" id="1.10.260.40">
    <property type="entry name" value="lambda repressor-like DNA-binding domains"/>
    <property type="match status" value="1"/>
</dbReference>
<reference evidence="4" key="1">
    <citation type="submission" date="2021-07" db="EMBL/GenBank/DDBJ databases">
        <title>Complete genome sequencing of a Clostridium isolate.</title>
        <authorList>
            <person name="Ueki A."/>
            <person name="Tonouchi A."/>
        </authorList>
    </citation>
    <scope>NUCLEOTIDE SEQUENCE [LARGE SCALE GENOMIC DNA]</scope>
    <source>
        <strain evidence="4">C5S11</strain>
    </source>
</reference>
<name>A0ABN6J090_9CLOT</name>
<dbReference type="RefSeq" id="WP_224037675.1">
    <property type="nucleotide sequence ID" value="NZ_AP024849.1"/>
</dbReference>
<gene>
    <name evidence="3" type="ORF">psyc5s11_22240</name>
</gene>
<organism evidence="3 4">
    <name type="scientific">Clostridium gelidum</name>
    <dbReference type="NCBI Taxonomy" id="704125"/>
    <lineage>
        <taxon>Bacteria</taxon>
        <taxon>Bacillati</taxon>
        <taxon>Bacillota</taxon>
        <taxon>Clostridia</taxon>
        <taxon>Eubacteriales</taxon>
        <taxon>Clostridiaceae</taxon>
        <taxon>Clostridium</taxon>
    </lineage>
</organism>
<proteinExistence type="predicted"/>
<evidence type="ECO:0000256" key="1">
    <source>
        <dbReference type="ARBA" id="ARBA00023125"/>
    </source>
</evidence>
<keyword evidence="1" id="KW-0238">DNA-binding</keyword>